<dbReference type="Pfam" id="PF23559">
    <property type="entry name" value="WHD_DRP"/>
    <property type="match status" value="1"/>
</dbReference>
<dbReference type="SUPFAM" id="SSF52058">
    <property type="entry name" value="L domain-like"/>
    <property type="match status" value="1"/>
</dbReference>
<dbReference type="Gene3D" id="1.10.10.10">
    <property type="entry name" value="Winged helix-like DNA-binding domain superfamily/Winged helix DNA-binding domain"/>
    <property type="match status" value="1"/>
</dbReference>
<dbReference type="InterPro" id="IPR036388">
    <property type="entry name" value="WH-like_DNA-bd_sf"/>
</dbReference>
<feature type="domain" description="Disease resistance R13L4/SHOC-2-like LRR" evidence="4">
    <location>
        <begin position="239"/>
        <end position="319"/>
    </location>
</feature>
<keyword evidence="6" id="KW-1185">Reference proteome</keyword>
<sequence length="322" mass="37529">MHIDIHNLEKLSDDNCRHLLETYAFHNQVSHSSHSVFEDVGKKIAENCRGLPLVLKTVGSLLRSKRNVQEWEEILKNMLPSDNILSTLKLSYYSLPSHLKQCFAYCGIFPKAYEFYKEDLVRLWMAEGFIIEAKDGNDNEVVGDAYFNDLVSRSFFQMSGGSQKCFVMHDHIYDLAKSISGEFCFMMEGKDSSVEVPSKTRYLYVRHGDSCHSHGYYKFIIAKVNKSQVLRTFFSDKYFHGSYRVMHALLPKFKHLRVLFLYDYRKKKLPNSIGNLKHLRYLNFRGASIRKLPHSMSSLYNLQTLILRDCRYLVKLPTNMKG</sequence>
<dbReference type="InterPro" id="IPR055414">
    <property type="entry name" value="LRR_R13L4/SHOC2-like"/>
</dbReference>
<reference evidence="5 6" key="1">
    <citation type="journal article" date="2020" name="Mol. Plant">
        <title>The Chromosome-Based Rubber Tree Genome Provides New Insights into Spurge Genome Evolution and Rubber Biosynthesis.</title>
        <authorList>
            <person name="Liu J."/>
            <person name="Shi C."/>
            <person name="Shi C.C."/>
            <person name="Li W."/>
            <person name="Zhang Q.J."/>
            <person name="Zhang Y."/>
            <person name="Li K."/>
            <person name="Lu H.F."/>
            <person name="Shi C."/>
            <person name="Zhu S.T."/>
            <person name="Xiao Z.Y."/>
            <person name="Nan H."/>
            <person name="Yue Y."/>
            <person name="Zhu X.G."/>
            <person name="Wu Y."/>
            <person name="Hong X.N."/>
            <person name="Fan G.Y."/>
            <person name="Tong Y."/>
            <person name="Zhang D."/>
            <person name="Mao C.L."/>
            <person name="Liu Y.L."/>
            <person name="Hao S.J."/>
            <person name="Liu W.Q."/>
            <person name="Lv M.Q."/>
            <person name="Zhang H.B."/>
            <person name="Liu Y."/>
            <person name="Hu-Tang G.R."/>
            <person name="Wang J.P."/>
            <person name="Wang J.H."/>
            <person name="Sun Y.H."/>
            <person name="Ni S.B."/>
            <person name="Chen W.B."/>
            <person name="Zhang X.C."/>
            <person name="Jiao Y.N."/>
            <person name="Eichler E.E."/>
            <person name="Li G.H."/>
            <person name="Liu X."/>
            <person name="Gao L.Z."/>
        </authorList>
    </citation>
    <scope>NUCLEOTIDE SEQUENCE [LARGE SCALE GENOMIC DNA]</scope>
    <source>
        <strain evidence="6">cv. GT1</strain>
        <tissue evidence="5">Leaf</tissue>
    </source>
</reference>
<organism evidence="5 6">
    <name type="scientific">Hevea brasiliensis</name>
    <name type="common">Para rubber tree</name>
    <name type="synonym">Siphonia brasiliensis</name>
    <dbReference type="NCBI Taxonomy" id="3981"/>
    <lineage>
        <taxon>Eukaryota</taxon>
        <taxon>Viridiplantae</taxon>
        <taxon>Streptophyta</taxon>
        <taxon>Embryophyta</taxon>
        <taxon>Tracheophyta</taxon>
        <taxon>Spermatophyta</taxon>
        <taxon>Magnoliopsida</taxon>
        <taxon>eudicotyledons</taxon>
        <taxon>Gunneridae</taxon>
        <taxon>Pentapetalae</taxon>
        <taxon>rosids</taxon>
        <taxon>fabids</taxon>
        <taxon>Malpighiales</taxon>
        <taxon>Euphorbiaceae</taxon>
        <taxon>Crotonoideae</taxon>
        <taxon>Micrandreae</taxon>
        <taxon>Hevea</taxon>
    </lineage>
</organism>
<dbReference type="PANTHER" id="PTHR23155">
    <property type="entry name" value="DISEASE RESISTANCE PROTEIN RP"/>
    <property type="match status" value="1"/>
</dbReference>
<dbReference type="PANTHER" id="PTHR23155:SF1071">
    <property type="entry name" value="DISEASE RESISTANCE RPP13-LIKE PROTEIN 1"/>
    <property type="match status" value="1"/>
</dbReference>
<protein>
    <submittedName>
        <fullName evidence="5">Uncharacterized protein</fullName>
    </submittedName>
</protein>
<dbReference type="PRINTS" id="PR00364">
    <property type="entry name" value="DISEASERSIST"/>
</dbReference>
<dbReference type="GO" id="GO:0098542">
    <property type="term" value="P:defense response to other organism"/>
    <property type="evidence" value="ECO:0007669"/>
    <property type="project" value="TreeGrafter"/>
</dbReference>
<dbReference type="InterPro" id="IPR032675">
    <property type="entry name" value="LRR_dom_sf"/>
</dbReference>
<dbReference type="Pfam" id="PF23598">
    <property type="entry name" value="LRR_14"/>
    <property type="match status" value="1"/>
</dbReference>
<dbReference type="InterPro" id="IPR042197">
    <property type="entry name" value="Apaf_helical"/>
</dbReference>
<gene>
    <name evidence="5" type="ORF">GH714_017208</name>
</gene>
<evidence type="ECO:0000256" key="2">
    <source>
        <dbReference type="ARBA" id="ARBA00022821"/>
    </source>
</evidence>
<dbReference type="InterPro" id="IPR044974">
    <property type="entry name" value="Disease_R_plants"/>
</dbReference>
<keyword evidence="1" id="KW-0677">Repeat</keyword>
<accession>A0A6A6NCV9</accession>
<dbReference type="InterPro" id="IPR058922">
    <property type="entry name" value="WHD_DRP"/>
</dbReference>
<dbReference type="SUPFAM" id="SSF52540">
    <property type="entry name" value="P-loop containing nucleoside triphosphate hydrolases"/>
    <property type="match status" value="1"/>
</dbReference>
<dbReference type="Proteomes" id="UP000467840">
    <property type="component" value="Chromosome 11"/>
</dbReference>
<name>A0A6A6NCV9_HEVBR</name>
<comment type="caution">
    <text evidence="5">The sequence shown here is derived from an EMBL/GenBank/DDBJ whole genome shotgun (WGS) entry which is preliminary data.</text>
</comment>
<evidence type="ECO:0000259" key="3">
    <source>
        <dbReference type="Pfam" id="PF23559"/>
    </source>
</evidence>
<dbReference type="AlphaFoldDB" id="A0A6A6NCV9"/>
<evidence type="ECO:0000259" key="4">
    <source>
        <dbReference type="Pfam" id="PF23598"/>
    </source>
</evidence>
<dbReference type="EMBL" id="JAAGAX010000002">
    <property type="protein sequence ID" value="KAF2322473.1"/>
    <property type="molecule type" value="Genomic_DNA"/>
</dbReference>
<feature type="domain" description="Disease resistance protein winged helix" evidence="3">
    <location>
        <begin position="108"/>
        <end position="176"/>
    </location>
</feature>
<dbReference type="GO" id="GO:0043531">
    <property type="term" value="F:ADP binding"/>
    <property type="evidence" value="ECO:0007669"/>
    <property type="project" value="InterPro"/>
</dbReference>
<evidence type="ECO:0000313" key="5">
    <source>
        <dbReference type="EMBL" id="KAF2322473.1"/>
    </source>
</evidence>
<dbReference type="InterPro" id="IPR027417">
    <property type="entry name" value="P-loop_NTPase"/>
</dbReference>
<proteinExistence type="predicted"/>
<dbReference type="Gene3D" id="3.80.10.10">
    <property type="entry name" value="Ribonuclease Inhibitor"/>
    <property type="match status" value="1"/>
</dbReference>
<evidence type="ECO:0000313" key="6">
    <source>
        <dbReference type="Proteomes" id="UP000467840"/>
    </source>
</evidence>
<keyword evidence="2" id="KW-0611">Plant defense</keyword>
<evidence type="ECO:0000256" key="1">
    <source>
        <dbReference type="ARBA" id="ARBA00022737"/>
    </source>
</evidence>
<dbReference type="Gene3D" id="1.10.8.430">
    <property type="entry name" value="Helical domain of apoptotic protease-activating factors"/>
    <property type="match status" value="1"/>
</dbReference>
<dbReference type="FunFam" id="1.10.10.10:FF:000322">
    <property type="entry name" value="Probable disease resistance protein At1g63360"/>
    <property type="match status" value="1"/>
</dbReference>